<dbReference type="InterPro" id="IPR025110">
    <property type="entry name" value="AMP-bd_C"/>
</dbReference>
<dbReference type="SUPFAM" id="SSF52777">
    <property type="entry name" value="CoA-dependent acyltransferases"/>
    <property type="match status" value="3"/>
</dbReference>
<reference evidence="6 7" key="1">
    <citation type="journal article" date="2013" name="Genome Biol. Evol.">
        <title>Genomes of Stigonematalean cyanobacteria (subsection V) and the evolution of oxygenic photosynthesis from prokaryotes to plastids.</title>
        <authorList>
            <person name="Dagan T."/>
            <person name="Roettger M."/>
            <person name="Stucken K."/>
            <person name="Landan G."/>
            <person name="Koch R."/>
            <person name="Major P."/>
            <person name="Gould S.B."/>
            <person name="Goremykin V.V."/>
            <person name="Rippka R."/>
            <person name="Tandeau de Marsac N."/>
            <person name="Gugger M."/>
            <person name="Lockhart P.J."/>
            <person name="Allen J.F."/>
            <person name="Brune I."/>
            <person name="Maus I."/>
            <person name="Puhler A."/>
            <person name="Martin W.F."/>
        </authorList>
    </citation>
    <scope>NUCLEOTIDE SEQUENCE [LARGE SCALE GENOMIC DNA]</scope>
    <source>
        <strain evidence="6 7">PCC 7110</strain>
    </source>
</reference>
<proteinExistence type="inferred from homology"/>
<feature type="domain" description="Carrier" evidence="5">
    <location>
        <begin position="792"/>
        <end position="867"/>
    </location>
</feature>
<dbReference type="GO" id="GO:0043041">
    <property type="term" value="P:amino acid activation for nonribosomal peptide biosynthetic process"/>
    <property type="evidence" value="ECO:0007669"/>
    <property type="project" value="TreeGrafter"/>
</dbReference>
<dbReference type="FunFam" id="2.30.38.10:FF:000001">
    <property type="entry name" value="Non-ribosomal peptide synthetase PvdI"/>
    <property type="match status" value="2"/>
</dbReference>
<evidence type="ECO:0000259" key="5">
    <source>
        <dbReference type="PROSITE" id="PS50075"/>
    </source>
</evidence>
<evidence type="ECO:0000256" key="3">
    <source>
        <dbReference type="ARBA" id="ARBA00022450"/>
    </source>
</evidence>
<gene>
    <name evidence="6" type="ORF">WA1_27845</name>
</gene>
<dbReference type="InterPro" id="IPR010071">
    <property type="entry name" value="AA_adenyl_dom"/>
</dbReference>
<dbReference type="FunFam" id="3.30.559.10:FF:000012">
    <property type="entry name" value="Non-ribosomal peptide synthetase"/>
    <property type="match status" value="1"/>
</dbReference>
<dbReference type="SUPFAM" id="SSF47336">
    <property type="entry name" value="ACP-like"/>
    <property type="match status" value="2"/>
</dbReference>
<dbReference type="InterPro" id="IPR029058">
    <property type="entry name" value="AB_hydrolase_fold"/>
</dbReference>
<accession>A0A139X6N2</accession>
<comment type="caution">
    <text evidence="6">The sequence shown here is derived from an EMBL/GenBank/DDBJ whole genome shotgun (WGS) entry which is preliminary data.</text>
</comment>
<dbReference type="FunFam" id="1.10.1200.10:FF:000005">
    <property type="entry name" value="Nonribosomal peptide synthetase 1"/>
    <property type="match status" value="2"/>
</dbReference>
<dbReference type="Pfam" id="PF00501">
    <property type="entry name" value="AMP-binding"/>
    <property type="match status" value="2"/>
</dbReference>
<dbReference type="PANTHER" id="PTHR45527:SF14">
    <property type="entry name" value="PLIPASTATIN SYNTHASE SUBUNIT B"/>
    <property type="match status" value="1"/>
</dbReference>
<comment type="similarity">
    <text evidence="2">Belongs to the ATP-dependent AMP-binding enzyme family.</text>
</comment>
<dbReference type="InterPro" id="IPR006162">
    <property type="entry name" value="Ppantetheine_attach_site"/>
</dbReference>
<evidence type="ECO:0000256" key="4">
    <source>
        <dbReference type="ARBA" id="ARBA00022553"/>
    </source>
</evidence>
<dbReference type="FunFam" id="3.40.50.980:FF:000001">
    <property type="entry name" value="Non-ribosomal peptide synthetase"/>
    <property type="match status" value="2"/>
</dbReference>
<dbReference type="InterPro" id="IPR020845">
    <property type="entry name" value="AMP-binding_CS"/>
</dbReference>
<dbReference type="Gene3D" id="3.40.50.980">
    <property type="match status" value="4"/>
</dbReference>
<dbReference type="NCBIfam" id="NF003417">
    <property type="entry name" value="PRK04813.1"/>
    <property type="match status" value="2"/>
</dbReference>
<dbReference type="InterPro" id="IPR000873">
    <property type="entry name" value="AMP-dep_synth/lig_dom"/>
</dbReference>
<dbReference type="GO" id="GO:0005829">
    <property type="term" value="C:cytosol"/>
    <property type="evidence" value="ECO:0007669"/>
    <property type="project" value="TreeGrafter"/>
</dbReference>
<evidence type="ECO:0000256" key="1">
    <source>
        <dbReference type="ARBA" id="ARBA00001957"/>
    </source>
</evidence>
<dbReference type="Gene3D" id="3.30.559.30">
    <property type="entry name" value="Nonribosomal peptide synthetase, condensation domain"/>
    <property type="match status" value="2"/>
</dbReference>
<dbReference type="PROSITE" id="PS50075">
    <property type="entry name" value="CARRIER"/>
    <property type="match status" value="2"/>
</dbReference>
<comment type="cofactor">
    <cofactor evidence="1">
        <name>pantetheine 4'-phosphate</name>
        <dbReference type="ChEBI" id="CHEBI:47942"/>
    </cofactor>
</comment>
<evidence type="ECO:0000256" key="2">
    <source>
        <dbReference type="ARBA" id="ARBA00006432"/>
    </source>
</evidence>
<name>A0A139X6N2_9CYAN</name>
<dbReference type="InterPro" id="IPR001242">
    <property type="entry name" value="Condensation_dom"/>
</dbReference>
<dbReference type="InterPro" id="IPR045851">
    <property type="entry name" value="AMP-bd_C_sf"/>
</dbReference>
<keyword evidence="7" id="KW-1185">Reference proteome</keyword>
<dbReference type="PROSITE" id="PS00455">
    <property type="entry name" value="AMP_BINDING"/>
    <property type="match status" value="2"/>
</dbReference>
<dbReference type="CDD" id="cd17646">
    <property type="entry name" value="A_NRPS_AB3403-like"/>
    <property type="match status" value="1"/>
</dbReference>
<dbReference type="Gene3D" id="3.40.50.1820">
    <property type="entry name" value="alpha/beta hydrolase"/>
    <property type="match status" value="1"/>
</dbReference>
<dbReference type="NCBIfam" id="TIGR01733">
    <property type="entry name" value="AA-adenyl-dom"/>
    <property type="match status" value="2"/>
</dbReference>
<dbReference type="GO" id="GO:0008610">
    <property type="term" value="P:lipid biosynthetic process"/>
    <property type="evidence" value="ECO:0007669"/>
    <property type="project" value="UniProtKB-ARBA"/>
</dbReference>
<dbReference type="InterPro" id="IPR009081">
    <property type="entry name" value="PP-bd_ACP"/>
</dbReference>
<sequence>MIPINQNLSLQSNIQSEKQLNYWKQQLADASLVLELPTDKPRPPVQKHEVAKQSFILPQSLWQALHALSQQEGVTVFSTLLAAFQTLLYRYSRQEDILVGYPVMADDRQRTETKANTLVLRTRMSGNPSFQDLLQKVRLVVLEARANQDLPFEKLVEDLQIERSLSYHPLFQVMFVLQKTPKKISQSPTSIDLNKVIYNLDLTLSMEGTEQGLQGAWEYNIDLFNAETIARMSGHFQTLLEQIVANPQQHIDELPLLTATERQKLLVEWNNTQADYPQHCVHEFFEVQASKTPDAVAVVFEDQQLTYRELNNRANQLAHYLRTLGVRPDVLVGICVERSLEMVIGLLGILKAGGAYVPLDPEYPKDRLTFILEDTKTPVMLTQEKLVNSLPVLEAQIVCLDSDWQAIAQHSQENPVSGVAVDDLVYVIYTSGSTGKPKGVMIPHRGICNALYWRQATFKLTEQDKILQTISLSFDPSVWQIFWPLSFGGQLIVARPGGHKDTAYLVKEVVKQQITVLGLVPSIIQALLEEKGFKNCQSLRHATTGGEALSVELMERFFACLNLDNVLVNCYGPTEASIDVTTWICQRVNDSTIAPIGRPITNVQVYILDDNLQPVPVGHSGELYIGGSGLARGYLNRPKLTEEKFIPNPFTSEAGARLYKTGDLARYLPDGNIEFLGRIDHQVKIRGFRIELGEIEATLGTHPALQQTLVMVREDVPGDKGLVAYFVAQPEQVPPSPRELRGFLQDKLPDYMVPAAFVMLDAMPLNPNGKVDRRALPVPDASHFIAANNFVAPRTPTEEVLAAIWMQVLGLERVGIHDNFFELGGHSLLATQVISRLRQTFGAEISVQRLFETPTIAGLASAISTFENQSPNQHLTIPRRTNRDSAPLSYVQQQLWFLAQLKPDSAAYNIVEAIQLQGDLKVDVLQKSLDAIVVHHEALRTNFIAEDGNPVQVIGEPRSVELKVIDLKDCPLSARASVVKQQLQDEAHRPFNLASDLMLRGCLFELSPQEHVLLLVMHHIATDGWSMSILFEQLTSLYKAFTNNLPNPLPELPIQFADYVVWQHQWLEGEVLEKQLNYWKQHLANATTVLELPTDRQRQPVQSFRGATQSFEIPQSLSQALNALSRQEGVTLFMTLLAAFQILLYRYTGQQDILVGSPIAGRNRTEVENLIGFFVNTLVLRTDLSGNPSYLELLQRVRAMAISAYVNQDVSFEKLVEELQPERSLSYNPFFQVLFVLQNAPKQTLELSGLSITPLNVDKLTSQFDLSLTVEQTEQGLRTVWEYNTDLFDAATINRMTGHFQTLLEQIVAHPQQHINELPLLGATERQQLLVEWNNTQADYPQHCVHELFEVQASKTPDAVALVFEDEQLTYQQLNHRANQLAHYLRTLGVGPDVLVGICMERSLEMVVGLLGILKAGGAYVPIDPEYPQERLAYMLADSQVPVLLTQEKLVAGLPNHQARVICLDAEWEKISGEQTINPNSGVQPENLVYVIYTSGSTGKPKGAMNIHLGVCNRLLWMQEAYQLTSGDRVLQKTPFSFDVSVWEFFWTLITGARLVMAKPGGHRDGNYLVNLVVKEQITTLHFVPSMLQVFLESEGLEQCNSLHRVICSGEALPVDLQVKFFERLGCELHNLYGPTEAAIDVTFWQCQRQSQLRTVPIGRPIANTQIYLLDESLQPVPIGVAGELHIGGMGLARGYLNRSELTAEKFISNPFDKAQTSRLYKTGDLARYLVDGSIEYLGRLDNQVKIRGLRIELGEIEATLGTYPALRQTLVMVRDDVPGDKGLVAYLVAHLQQVPPSPSELRGFLQDKLPDYMVPAAFVMLDAMPLNPNGKVDRRALPAPDASHFSASNNFVAPRTPNEEVLAAIWAQVLGFEQVGIYNNFFELGGHSLLATQVISRIREAFGIDIQLQLLFQTPMIADLAEAIVQIQAENTEDDEINRFLTELEDLSDEEAQSLLGEVMQQTHSLKA</sequence>
<dbReference type="Gene3D" id="3.30.300.30">
    <property type="match status" value="2"/>
</dbReference>
<dbReference type="GO" id="GO:0003824">
    <property type="term" value="F:catalytic activity"/>
    <property type="evidence" value="ECO:0007669"/>
    <property type="project" value="InterPro"/>
</dbReference>
<dbReference type="RefSeq" id="WP_017745672.1">
    <property type="nucleotide sequence ID" value="NZ_KQ976354.1"/>
</dbReference>
<keyword evidence="4" id="KW-0597">Phosphoprotein</keyword>
<keyword evidence="3" id="KW-0596">Phosphopantetheine</keyword>
<evidence type="ECO:0000313" key="7">
    <source>
        <dbReference type="Proteomes" id="UP000076925"/>
    </source>
</evidence>
<dbReference type="STRING" id="128403.WA1_27845"/>
<dbReference type="SMART" id="SM00823">
    <property type="entry name" value="PKS_PP"/>
    <property type="match status" value="2"/>
</dbReference>
<dbReference type="InterPro" id="IPR023213">
    <property type="entry name" value="CAT-like_dom_sf"/>
</dbReference>
<dbReference type="Gene3D" id="1.10.1200.10">
    <property type="entry name" value="ACP-like"/>
    <property type="match status" value="1"/>
</dbReference>
<dbReference type="GO" id="GO:0031177">
    <property type="term" value="F:phosphopantetheine binding"/>
    <property type="evidence" value="ECO:0007669"/>
    <property type="project" value="InterPro"/>
</dbReference>
<dbReference type="FunFam" id="3.40.50.12780:FF:000012">
    <property type="entry name" value="Non-ribosomal peptide synthetase"/>
    <property type="match status" value="2"/>
</dbReference>
<dbReference type="CDD" id="cd19531">
    <property type="entry name" value="LCL_NRPS-like"/>
    <property type="match status" value="2"/>
</dbReference>
<dbReference type="Pfam" id="PF00550">
    <property type="entry name" value="PP-binding"/>
    <property type="match status" value="2"/>
</dbReference>
<dbReference type="Proteomes" id="UP000076925">
    <property type="component" value="Unassembled WGS sequence"/>
</dbReference>
<protein>
    <submittedName>
        <fullName evidence="6">Non-ribosomal peptide synthetase</fullName>
    </submittedName>
</protein>
<dbReference type="Gene3D" id="2.30.38.10">
    <property type="entry name" value="Luciferase, Domain 3"/>
    <property type="match status" value="2"/>
</dbReference>
<dbReference type="InterPro" id="IPR020806">
    <property type="entry name" value="PKS_PP-bd"/>
</dbReference>
<dbReference type="SUPFAM" id="SSF56801">
    <property type="entry name" value="Acetyl-CoA synthetase-like"/>
    <property type="match status" value="2"/>
</dbReference>
<dbReference type="PROSITE" id="PS00012">
    <property type="entry name" value="PHOSPHOPANTETHEINE"/>
    <property type="match status" value="2"/>
</dbReference>
<dbReference type="EMBL" id="ANNX02000030">
    <property type="protein sequence ID" value="KYC40344.1"/>
    <property type="molecule type" value="Genomic_DNA"/>
</dbReference>
<feature type="domain" description="Carrier" evidence="5">
    <location>
        <begin position="1854"/>
        <end position="1929"/>
    </location>
</feature>
<dbReference type="InterPro" id="IPR036736">
    <property type="entry name" value="ACP-like_sf"/>
</dbReference>
<dbReference type="GO" id="GO:0044550">
    <property type="term" value="P:secondary metabolite biosynthetic process"/>
    <property type="evidence" value="ECO:0007669"/>
    <property type="project" value="UniProtKB-ARBA"/>
</dbReference>
<dbReference type="PANTHER" id="PTHR45527">
    <property type="entry name" value="NONRIBOSOMAL PEPTIDE SYNTHETASE"/>
    <property type="match status" value="1"/>
</dbReference>
<dbReference type="CDD" id="cd05930">
    <property type="entry name" value="A_NRPS"/>
    <property type="match status" value="1"/>
</dbReference>
<dbReference type="Gene3D" id="3.30.559.10">
    <property type="entry name" value="Chloramphenicol acetyltransferase-like domain"/>
    <property type="match status" value="1"/>
</dbReference>
<dbReference type="Pfam" id="PF13193">
    <property type="entry name" value="AMP-binding_C"/>
    <property type="match status" value="2"/>
</dbReference>
<dbReference type="Pfam" id="PF00668">
    <property type="entry name" value="Condensation"/>
    <property type="match status" value="2"/>
</dbReference>
<dbReference type="FunFam" id="3.30.300.30:FF:000010">
    <property type="entry name" value="Enterobactin synthetase component F"/>
    <property type="match status" value="2"/>
</dbReference>
<evidence type="ECO:0000313" key="6">
    <source>
        <dbReference type="EMBL" id="KYC40344.1"/>
    </source>
</evidence>
<organism evidence="6 7">
    <name type="scientific">Scytonema hofmannii PCC 7110</name>
    <dbReference type="NCBI Taxonomy" id="128403"/>
    <lineage>
        <taxon>Bacteria</taxon>
        <taxon>Bacillati</taxon>
        <taxon>Cyanobacteriota</taxon>
        <taxon>Cyanophyceae</taxon>
        <taxon>Nostocales</taxon>
        <taxon>Scytonemataceae</taxon>
        <taxon>Scytonema</taxon>
    </lineage>
</organism>
<dbReference type="FunFam" id="3.40.50.980:FF:000002">
    <property type="entry name" value="Enterobactin synthetase component F"/>
    <property type="match status" value="1"/>
</dbReference>